<dbReference type="EMBL" id="JACHFD010000001">
    <property type="protein sequence ID" value="MBB5350141.1"/>
    <property type="molecule type" value="Genomic_DNA"/>
</dbReference>
<organism evidence="2 3">
    <name type="scientific">Haloferula luteola</name>
    <dbReference type="NCBI Taxonomy" id="595692"/>
    <lineage>
        <taxon>Bacteria</taxon>
        <taxon>Pseudomonadati</taxon>
        <taxon>Verrucomicrobiota</taxon>
        <taxon>Verrucomicrobiia</taxon>
        <taxon>Verrucomicrobiales</taxon>
        <taxon>Verrucomicrobiaceae</taxon>
        <taxon>Haloferula</taxon>
    </lineage>
</organism>
<evidence type="ECO:0000256" key="1">
    <source>
        <dbReference type="SAM" id="Phobius"/>
    </source>
</evidence>
<feature type="transmembrane region" description="Helical" evidence="1">
    <location>
        <begin position="51"/>
        <end position="74"/>
    </location>
</feature>
<dbReference type="AlphaFoldDB" id="A0A840VB73"/>
<reference evidence="2 3" key="1">
    <citation type="submission" date="2020-08" db="EMBL/GenBank/DDBJ databases">
        <title>Genomic Encyclopedia of Type Strains, Phase IV (KMG-IV): sequencing the most valuable type-strain genomes for metagenomic binning, comparative biology and taxonomic classification.</title>
        <authorList>
            <person name="Goeker M."/>
        </authorList>
    </citation>
    <scope>NUCLEOTIDE SEQUENCE [LARGE SCALE GENOMIC DNA]</scope>
    <source>
        <strain evidence="2 3">YC6886</strain>
    </source>
</reference>
<proteinExistence type="predicted"/>
<accession>A0A840VB73</accession>
<dbReference type="Proteomes" id="UP000557717">
    <property type="component" value="Unassembled WGS sequence"/>
</dbReference>
<keyword evidence="1" id="KW-0472">Membrane</keyword>
<gene>
    <name evidence="2" type="ORF">HNR46_000362</name>
</gene>
<keyword evidence="1" id="KW-0812">Transmembrane</keyword>
<evidence type="ECO:0000313" key="3">
    <source>
        <dbReference type="Proteomes" id="UP000557717"/>
    </source>
</evidence>
<sequence>MKHESPDPLENDPLWDLLRQSPARQAGPRLVDDTLRAARLAGQDDPWWKKIVIPVSLGTFASAATALIVGMLVLRNPSPQASQNLADRTPQAYESFEFLDEYARSEAIEIVAENPADYTDAELVSLIAF</sequence>
<evidence type="ECO:0000313" key="2">
    <source>
        <dbReference type="EMBL" id="MBB5350141.1"/>
    </source>
</evidence>
<dbReference type="RefSeq" id="WP_184015204.1">
    <property type="nucleotide sequence ID" value="NZ_JACHFD010000001.1"/>
</dbReference>
<keyword evidence="1" id="KW-1133">Transmembrane helix</keyword>
<keyword evidence="3" id="KW-1185">Reference proteome</keyword>
<protein>
    <submittedName>
        <fullName evidence="2">Uncharacterized protein</fullName>
    </submittedName>
</protein>
<name>A0A840VB73_9BACT</name>
<comment type="caution">
    <text evidence="2">The sequence shown here is derived from an EMBL/GenBank/DDBJ whole genome shotgun (WGS) entry which is preliminary data.</text>
</comment>